<evidence type="ECO:0000256" key="8">
    <source>
        <dbReference type="ARBA" id="ARBA00022989"/>
    </source>
</evidence>
<dbReference type="Pfam" id="PF01066">
    <property type="entry name" value="CDP-OH_P_transf"/>
    <property type="match status" value="1"/>
</dbReference>
<feature type="transmembrane region" description="Helical" evidence="14">
    <location>
        <begin position="69"/>
        <end position="88"/>
    </location>
</feature>
<sequence length="191" mass="21259">MIYIPNLLTLARIGLVPWLVVLLQETQYGWSLAVFIIAGVSDALDGFIAKRFNAATHLGAILDPLADKALLVSAYVMLSVMEVIPFWLMVVVVFRDIIIVGGYLVMVLFFGSVKMQPLKISKLNTFTQITYIVIILSTLAWQIQIADWLPWFNYAVLATSVISGIAYVYIWSLKATHDLEVASESTLNESS</sequence>
<organism evidence="15 16">
    <name type="scientific">Arenicella xantha</name>
    <dbReference type="NCBI Taxonomy" id="644221"/>
    <lineage>
        <taxon>Bacteria</taxon>
        <taxon>Pseudomonadati</taxon>
        <taxon>Pseudomonadota</taxon>
        <taxon>Gammaproteobacteria</taxon>
        <taxon>Arenicellales</taxon>
        <taxon>Arenicellaceae</taxon>
        <taxon>Arenicella</taxon>
    </lineage>
</organism>
<dbReference type="InterPro" id="IPR000462">
    <property type="entry name" value="CDP-OH_P_trans"/>
</dbReference>
<dbReference type="OrthoDB" id="9796672at2"/>
<dbReference type="InterPro" id="IPR043130">
    <property type="entry name" value="CDP-OH_PTrfase_TM_dom"/>
</dbReference>
<keyword evidence="11" id="KW-0594">Phospholipid biosynthesis</keyword>
<comment type="catalytic activity">
    <reaction evidence="13">
        <text>a CDP-1,2-diacyl-sn-glycerol + sn-glycerol 3-phosphate = a 1,2-diacyl-sn-glycero-3-phospho-(1'-sn-glycero-3'-phosphate) + CMP + H(+)</text>
        <dbReference type="Rhea" id="RHEA:12593"/>
        <dbReference type="ChEBI" id="CHEBI:15378"/>
        <dbReference type="ChEBI" id="CHEBI:57597"/>
        <dbReference type="ChEBI" id="CHEBI:58332"/>
        <dbReference type="ChEBI" id="CHEBI:60110"/>
        <dbReference type="ChEBI" id="CHEBI:60377"/>
        <dbReference type="EC" id="2.7.8.5"/>
    </reaction>
</comment>
<evidence type="ECO:0000256" key="14">
    <source>
        <dbReference type="SAM" id="Phobius"/>
    </source>
</evidence>
<dbReference type="Proteomes" id="UP000253083">
    <property type="component" value="Unassembled WGS sequence"/>
</dbReference>
<evidence type="ECO:0000313" key="16">
    <source>
        <dbReference type="Proteomes" id="UP000253083"/>
    </source>
</evidence>
<keyword evidence="6" id="KW-0444">Lipid biosynthesis</keyword>
<dbReference type="AlphaFoldDB" id="A0A395JLG4"/>
<dbReference type="EC" id="2.7.8.5" evidence="4"/>
<feature type="transmembrane region" description="Helical" evidence="14">
    <location>
        <begin position="30"/>
        <end position="48"/>
    </location>
</feature>
<keyword evidence="16" id="KW-1185">Reference proteome</keyword>
<evidence type="ECO:0000256" key="9">
    <source>
        <dbReference type="ARBA" id="ARBA00023098"/>
    </source>
</evidence>
<evidence type="ECO:0000256" key="1">
    <source>
        <dbReference type="ARBA" id="ARBA00004141"/>
    </source>
</evidence>
<dbReference type="GO" id="GO:0008444">
    <property type="term" value="F:CDP-diacylglycerol-glycerol-3-phosphate 3-phosphatidyltransferase activity"/>
    <property type="evidence" value="ECO:0007669"/>
    <property type="project" value="UniProtKB-EC"/>
</dbReference>
<dbReference type="RefSeq" id="WP_113954312.1">
    <property type="nucleotide sequence ID" value="NZ_QNRT01000002.1"/>
</dbReference>
<evidence type="ECO:0000313" key="15">
    <source>
        <dbReference type="EMBL" id="RBP51551.1"/>
    </source>
</evidence>
<reference evidence="15 16" key="1">
    <citation type="submission" date="2018-06" db="EMBL/GenBank/DDBJ databases">
        <title>Genomic Encyclopedia of Type Strains, Phase IV (KMG-IV): sequencing the most valuable type-strain genomes for metagenomic binning, comparative biology and taxonomic classification.</title>
        <authorList>
            <person name="Goeker M."/>
        </authorList>
    </citation>
    <scope>NUCLEOTIDE SEQUENCE [LARGE SCALE GENOMIC DNA]</scope>
    <source>
        <strain evidence="15 16">DSM 24032</strain>
    </source>
</reference>
<evidence type="ECO:0000256" key="11">
    <source>
        <dbReference type="ARBA" id="ARBA00023209"/>
    </source>
</evidence>
<gene>
    <name evidence="15" type="ORF">DFR28_102981</name>
</gene>
<dbReference type="EMBL" id="QNRT01000002">
    <property type="protein sequence ID" value="RBP51551.1"/>
    <property type="molecule type" value="Genomic_DNA"/>
</dbReference>
<dbReference type="InterPro" id="IPR004570">
    <property type="entry name" value="Phosphatidylglycerol_P_synth"/>
</dbReference>
<feature type="transmembrane region" description="Helical" evidence="14">
    <location>
        <begin position="125"/>
        <end position="145"/>
    </location>
</feature>
<dbReference type="InterPro" id="IPR050324">
    <property type="entry name" value="CDP-alcohol_PTase-I"/>
</dbReference>
<dbReference type="PANTHER" id="PTHR14269:SF62">
    <property type="entry name" value="CDP-DIACYLGLYCEROL--GLYCEROL-3-PHOSPHATE 3-PHOSPHATIDYLTRANSFERASE 1, CHLOROPLASTIC"/>
    <property type="match status" value="1"/>
</dbReference>
<evidence type="ECO:0000256" key="4">
    <source>
        <dbReference type="ARBA" id="ARBA00013170"/>
    </source>
</evidence>
<evidence type="ECO:0000256" key="2">
    <source>
        <dbReference type="ARBA" id="ARBA00005042"/>
    </source>
</evidence>
<comment type="similarity">
    <text evidence="3">Belongs to the CDP-alcohol phosphatidyltransferase class-I family.</text>
</comment>
<dbReference type="PANTHER" id="PTHR14269">
    <property type="entry name" value="CDP-DIACYLGLYCEROL--GLYCEROL-3-PHOSPHATE 3-PHOSPHATIDYLTRANSFERASE-RELATED"/>
    <property type="match status" value="1"/>
</dbReference>
<feature type="transmembrane region" description="Helical" evidence="14">
    <location>
        <begin position="94"/>
        <end position="113"/>
    </location>
</feature>
<keyword evidence="12" id="KW-1208">Phospholipid metabolism</keyword>
<accession>A0A395JLG4</accession>
<evidence type="ECO:0000256" key="12">
    <source>
        <dbReference type="ARBA" id="ARBA00023264"/>
    </source>
</evidence>
<dbReference type="GO" id="GO:0046474">
    <property type="term" value="P:glycerophospholipid biosynthetic process"/>
    <property type="evidence" value="ECO:0007669"/>
    <property type="project" value="TreeGrafter"/>
</dbReference>
<dbReference type="InParanoid" id="A0A395JLG4"/>
<protein>
    <recommendedName>
        <fullName evidence="5">CDP-diacylglycerol--glycerol-3-phosphate 3-phosphatidyltransferase</fullName>
        <ecNumber evidence="4">2.7.8.5</ecNumber>
    </recommendedName>
</protein>
<keyword evidence="8 14" id="KW-1133">Transmembrane helix</keyword>
<keyword evidence="7 14" id="KW-0812">Transmembrane</keyword>
<keyword evidence="10 14" id="KW-0472">Membrane</keyword>
<name>A0A395JLG4_9GAMM</name>
<evidence type="ECO:0000256" key="5">
    <source>
        <dbReference type="ARBA" id="ARBA00014944"/>
    </source>
</evidence>
<dbReference type="Gene3D" id="1.20.120.1760">
    <property type="match status" value="1"/>
</dbReference>
<dbReference type="PIRSF" id="PIRSF000847">
    <property type="entry name" value="Phos_ph_gly_syn"/>
    <property type="match status" value="1"/>
</dbReference>
<evidence type="ECO:0000256" key="10">
    <source>
        <dbReference type="ARBA" id="ARBA00023136"/>
    </source>
</evidence>
<keyword evidence="9" id="KW-0443">Lipid metabolism</keyword>
<evidence type="ECO:0000256" key="7">
    <source>
        <dbReference type="ARBA" id="ARBA00022692"/>
    </source>
</evidence>
<evidence type="ECO:0000256" key="6">
    <source>
        <dbReference type="ARBA" id="ARBA00022516"/>
    </source>
</evidence>
<dbReference type="GO" id="GO:0016020">
    <property type="term" value="C:membrane"/>
    <property type="evidence" value="ECO:0007669"/>
    <property type="project" value="UniProtKB-SubCell"/>
</dbReference>
<comment type="pathway">
    <text evidence="2">Phospholipid metabolism; phosphatidylglycerol biosynthesis; phosphatidylglycerol from CDP-diacylglycerol: step 1/2.</text>
</comment>
<comment type="caution">
    <text evidence="15">The sequence shown here is derived from an EMBL/GenBank/DDBJ whole genome shotgun (WGS) entry which is preliminary data.</text>
</comment>
<evidence type="ECO:0000256" key="13">
    <source>
        <dbReference type="ARBA" id="ARBA00048586"/>
    </source>
</evidence>
<comment type="subcellular location">
    <subcellularLocation>
        <location evidence="1">Membrane</location>
        <topology evidence="1">Multi-pass membrane protein</topology>
    </subcellularLocation>
</comment>
<evidence type="ECO:0000256" key="3">
    <source>
        <dbReference type="ARBA" id="ARBA00010441"/>
    </source>
</evidence>
<proteinExistence type="inferred from homology"/>
<feature type="transmembrane region" description="Helical" evidence="14">
    <location>
        <begin position="151"/>
        <end position="170"/>
    </location>
</feature>